<evidence type="ECO:0000313" key="2">
    <source>
        <dbReference type="Proteomes" id="UP000299102"/>
    </source>
</evidence>
<evidence type="ECO:0000313" key="1">
    <source>
        <dbReference type="EMBL" id="GBP09999.1"/>
    </source>
</evidence>
<name>A0A4C1T661_EUMVA</name>
<proteinExistence type="predicted"/>
<protein>
    <submittedName>
        <fullName evidence="1">Uncharacterized protein</fullName>
    </submittedName>
</protein>
<organism evidence="1 2">
    <name type="scientific">Eumeta variegata</name>
    <name type="common">Bagworm moth</name>
    <name type="synonym">Eumeta japonica</name>
    <dbReference type="NCBI Taxonomy" id="151549"/>
    <lineage>
        <taxon>Eukaryota</taxon>
        <taxon>Metazoa</taxon>
        <taxon>Ecdysozoa</taxon>
        <taxon>Arthropoda</taxon>
        <taxon>Hexapoda</taxon>
        <taxon>Insecta</taxon>
        <taxon>Pterygota</taxon>
        <taxon>Neoptera</taxon>
        <taxon>Endopterygota</taxon>
        <taxon>Lepidoptera</taxon>
        <taxon>Glossata</taxon>
        <taxon>Ditrysia</taxon>
        <taxon>Tineoidea</taxon>
        <taxon>Psychidae</taxon>
        <taxon>Oiketicinae</taxon>
        <taxon>Eumeta</taxon>
    </lineage>
</organism>
<accession>A0A4C1T661</accession>
<sequence>MEKFTWNVSAAPSGGRLLSSAFEATAAEGRLVHKFVIKPDRKEVVCGEQVPAAHIGSEAPIVLSLRSLAANNDVHISLKLYWNRKLDK</sequence>
<gene>
    <name evidence="1" type="ORF">EVAR_92521_1</name>
</gene>
<reference evidence="1 2" key="1">
    <citation type="journal article" date="2019" name="Commun. Biol.">
        <title>The bagworm genome reveals a unique fibroin gene that provides high tensile strength.</title>
        <authorList>
            <person name="Kono N."/>
            <person name="Nakamura H."/>
            <person name="Ohtoshi R."/>
            <person name="Tomita M."/>
            <person name="Numata K."/>
            <person name="Arakawa K."/>
        </authorList>
    </citation>
    <scope>NUCLEOTIDE SEQUENCE [LARGE SCALE GENOMIC DNA]</scope>
</reference>
<dbReference type="EMBL" id="BGZK01000038">
    <property type="protein sequence ID" value="GBP09999.1"/>
    <property type="molecule type" value="Genomic_DNA"/>
</dbReference>
<comment type="caution">
    <text evidence="1">The sequence shown here is derived from an EMBL/GenBank/DDBJ whole genome shotgun (WGS) entry which is preliminary data.</text>
</comment>
<dbReference type="AlphaFoldDB" id="A0A4C1T661"/>
<dbReference type="Proteomes" id="UP000299102">
    <property type="component" value="Unassembled WGS sequence"/>
</dbReference>
<keyword evidence="2" id="KW-1185">Reference proteome</keyword>